<dbReference type="Proteomes" id="UP001151287">
    <property type="component" value="Unassembled WGS sequence"/>
</dbReference>
<dbReference type="OrthoDB" id="2015333at2759"/>
<name>A0A9Q0CI63_9POAL</name>
<evidence type="ECO:0000313" key="4">
    <source>
        <dbReference type="Proteomes" id="UP001151287"/>
    </source>
</evidence>
<dbReference type="Pfam" id="PF25761">
    <property type="entry name" value="TPR_PATROL1"/>
    <property type="match status" value="1"/>
</dbReference>
<keyword evidence="4" id="KW-1185">Reference proteome</keyword>
<proteinExistence type="predicted"/>
<dbReference type="PANTHER" id="PTHR31280">
    <property type="entry name" value="PROTEIN UNC-13 HOMOLOG"/>
    <property type="match status" value="1"/>
</dbReference>
<dbReference type="PROSITE" id="PS51258">
    <property type="entry name" value="MHD1"/>
    <property type="match status" value="1"/>
</dbReference>
<dbReference type="InterPro" id="IPR014772">
    <property type="entry name" value="Munc13_dom-2"/>
</dbReference>
<feature type="domain" description="MHD1" evidence="1">
    <location>
        <begin position="554"/>
        <end position="696"/>
    </location>
</feature>
<protein>
    <submittedName>
        <fullName evidence="3">Uncharacterized protein</fullName>
    </submittedName>
</protein>
<dbReference type="InterPro" id="IPR057984">
    <property type="entry name" value="PATROL1_C"/>
</dbReference>
<feature type="domain" description="MHD2" evidence="2">
    <location>
        <begin position="865"/>
        <end position="976"/>
    </location>
</feature>
<organism evidence="3 4">
    <name type="scientific">Rhynchospora breviuscula</name>
    <dbReference type="NCBI Taxonomy" id="2022672"/>
    <lineage>
        <taxon>Eukaryota</taxon>
        <taxon>Viridiplantae</taxon>
        <taxon>Streptophyta</taxon>
        <taxon>Embryophyta</taxon>
        <taxon>Tracheophyta</taxon>
        <taxon>Spermatophyta</taxon>
        <taxon>Magnoliopsida</taxon>
        <taxon>Liliopsida</taxon>
        <taxon>Poales</taxon>
        <taxon>Cyperaceae</taxon>
        <taxon>Cyperoideae</taxon>
        <taxon>Rhynchosporeae</taxon>
        <taxon>Rhynchospora</taxon>
    </lineage>
</organism>
<accession>A0A9Q0CI63</accession>
<dbReference type="InterPro" id="IPR014770">
    <property type="entry name" value="Munc13_1"/>
</dbReference>
<dbReference type="AlphaFoldDB" id="A0A9Q0CI63"/>
<evidence type="ECO:0000313" key="3">
    <source>
        <dbReference type="EMBL" id="KAJ1694328.1"/>
    </source>
</evidence>
<evidence type="ECO:0000259" key="2">
    <source>
        <dbReference type="PROSITE" id="PS51259"/>
    </source>
</evidence>
<evidence type="ECO:0000259" key="1">
    <source>
        <dbReference type="PROSITE" id="PS51258"/>
    </source>
</evidence>
<gene>
    <name evidence="3" type="ORF">LUZ63_011026</name>
</gene>
<dbReference type="InterPro" id="IPR008528">
    <property type="entry name" value="unc-13_homologue"/>
</dbReference>
<reference evidence="3" key="1">
    <citation type="journal article" date="2022" name="Cell">
        <title>Repeat-based holocentromeres influence genome architecture and karyotype evolution.</title>
        <authorList>
            <person name="Hofstatter P.G."/>
            <person name="Thangavel G."/>
            <person name="Lux T."/>
            <person name="Neumann P."/>
            <person name="Vondrak T."/>
            <person name="Novak P."/>
            <person name="Zhang M."/>
            <person name="Costa L."/>
            <person name="Castellani M."/>
            <person name="Scott A."/>
            <person name="Toegelov H."/>
            <person name="Fuchs J."/>
            <person name="Mata-Sucre Y."/>
            <person name="Dias Y."/>
            <person name="Vanzela A.L.L."/>
            <person name="Huettel B."/>
            <person name="Almeida C.C.S."/>
            <person name="Simkova H."/>
            <person name="Souza G."/>
            <person name="Pedrosa-Harand A."/>
            <person name="Macas J."/>
            <person name="Mayer K.F.X."/>
            <person name="Houben A."/>
            <person name="Marques A."/>
        </authorList>
    </citation>
    <scope>NUCLEOTIDE SEQUENCE</scope>
    <source>
        <strain evidence="3">RhyBre1mFocal</strain>
    </source>
</reference>
<dbReference type="PROSITE" id="PS51259">
    <property type="entry name" value="MHD2"/>
    <property type="match status" value="1"/>
</dbReference>
<sequence>MVRRSSVSSFGGDFAAEQSGEFASSVDQLQLPFGRLEGLGRDELRETAYEIYFIVSRGATGMGGHVRHVSNFSNYSSIEIAGNATPRFGGIGGGMTSVNSKIKSNLGLRTRRVVQVAATPGRPGTAAGRREKLHSRPKPVNEMMQQQLGGNEIIDNRLRKMQSLLSAKPQFARRPELIVIPFQLLKHLKPSDFINVHEYNAWQLRQLKILEVGLVLHPFHPLERSYPAAHRLHEIVRSAEVRPLDLADKKSESWRTLNESVKFLTERNPSKMPTEVAHWADGFPLNMHIYTALLRAVFDVRDETVVLDEVDELLELMKKTWTTLGINGMVHNVCFTWVLFEQYVLTGQIEPDLLTATLGMLLEVAKDAASMHREPGYVRVLSSVMAAIQSWSEKKLLDYHEWFEKSVSVIMENVLCLTISTGRILCEDISTPGCSGSTTSTTIEQENSRSAAGNRVDHFIRSSVKNAFNKIYENGNGNIDSMVVEVEEDPCDSLMQLAKKTEELAKLEKETYSPVLRRYHPYPVATAAVTLHTAFSVVLRQYVGRMSGLTNEYVRVLQSAGKLETALKQMALEDTSGLGEANRILDEMVSYDVQTIIVGLMKGWMDDRLRMGRECVKRAKETENWHPRSKTEPHAQSAVDLMKLAKVTVDEFFEIQASGPREELLQELAEGIDSLVQEYAALVATCGNKQSYIPTLPPLTRCNQDSRLLQLWKKAACQQPCTQPPCQAGIDLAEPAVPGRPRLIASKSTRARGEAHHPRPTMSRGTQRLYVRLNTLHYILGNLHNIDKNLSFLSSRGYHRHQPSPSPARNHIHRRRTVAPTHFEQARAAIQSATNHVAELAAYRLIFLDSANVFYDSLYAGNVADARLKHGIRALKQNLNFLVSVLADRAQPVAVREVMKASFDAFLLVLVAGGPSRAFQRSDHAMIAEDLANLRRTFCTCGEGLVAEELVETEAGPAEAVVALMQLPVEKLIEEFTRIAWDGSGPIGDERIMPMPPTTGRWSRSDPNTLLRVLCHRDEEAANRFLKRMFDLPKRR</sequence>
<dbReference type="PANTHER" id="PTHR31280:SF21">
    <property type="entry name" value="MHD2 DOMAIN-CONTAINING PROTEIN"/>
    <property type="match status" value="1"/>
</dbReference>
<comment type="caution">
    <text evidence="3">The sequence shown here is derived from an EMBL/GenBank/DDBJ whole genome shotgun (WGS) entry which is preliminary data.</text>
</comment>
<dbReference type="EMBL" id="JAMQYH010000003">
    <property type="protein sequence ID" value="KAJ1694328.1"/>
    <property type="molecule type" value="Genomic_DNA"/>
</dbReference>